<dbReference type="OrthoDB" id="8456868at2"/>
<keyword evidence="2" id="KW-1185">Reference proteome</keyword>
<dbReference type="EMBL" id="QFBC01000002">
    <property type="protein sequence ID" value="PWE57169.1"/>
    <property type="molecule type" value="Genomic_DNA"/>
</dbReference>
<protein>
    <submittedName>
        <fullName evidence="1">Uncharacterized protein</fullName>
    </submittedName>
</protein>
<comment type="caution">
    <text evidence="1">The sequence shown here is derived from an EMBL/GenBank/DDBJ whole genome shotgun (WGS) entry which is preliminary data.</text>
</comment>
<gene>
    <name evidence="1" type="ORF">DEM27_05875</name>
</gene>
<dbReference type="AlphaFoldDB" id="A0A2U2DVE7"/>
<accession>A0A2U2DVE7</accession>
<sequence>MAHPLLTQASCAVAGDIAEVKAIANHLAQVMKRIHGLEWRVEIEHDPEVAMVLVVPKLDEEGRR</sequence>
<evidence type="ECO:0000313" key="2">
    <source>
        <dbReference type="Proteomes" id="UP000245252"/>
    </source>
</evidence>
<dbReference type="RefSeq" id="WP_109457272.1">
    <property type="nucleotide sequence ID" value="NZ_QFBC01000002.1"/>
</dbReference>
<dbReference type="Proteomes" id="UP000245252">
    <property type="component" value="Unassembled WGS sequence"/>
</dbReference>
<proteinExistence type="predicted"/>
<reference evidence="1 2" key="1">
    <citation type="submission" date="2018-05" db="EMBL/GenBank/DDBJ databases">
        <title>The draft genome of strain NS-104.</title>
        <authorList>
            <person name="Hang P."/>
            <person name="Jiang J."/>
        </authorList>
    </citation>
    <scope>NUCLEOTIDE SEQUENCE [LARGE SCALE GENOMIC DNA]</scope>
    <source>
        <strain evidence="1 2">NS-104</strain>
    </source>
</reference>
<organism evidence="1 2">
    <name type="scientific">Metarhizobium album</name>
    <dbReference type="NCBI Taxonomy" id="2182425"/>
    <lineage>
        <taxon>Bacteria</taxon>
        <taxon>Pseudomonadati</taxon>
        <taxon>Pseudomonadota</taxon>
        <taxon>Alphaproteobacteria</taxon>
        <taxon>Hyphomicrobiales</taxon>
        <taxon>Rhizobiaceae</taxon>
        <taxon>Metarhizobium</taxon>
    </lineage>
</organism>
<evidence type="ECO:0000313" key="1">
    <source>
        <dbReference type="EMBL" id="PWE57169.1"/>
    </source>
</evidence>
<name>A0A2U2DVE7_9HYPH</name>